<evidence type="ECO:0000256" key="3">
    <source>
        <dbReference type="ARBA" id="ARBA00022692"/>
    </source>
</evidence>
<proteinExistence type="inferred from homology"/>
<comment type="subcellular location">
    <subcellularLocation>
        <location evidence="1">Membrane</location>
        <topology evidence="1">Multi-pass membrane protein</topology>
    </subcellularLocation>
</comment>
<keyword evidence="4 6" id="KW-1133">Transmembrane helix</keyword>
<evidence type="ECO:0000256" key="6">
    <source>
        <dbReference type="SAM" id="Phobius"/>
    </source>
</evidence>
<dbReference type="InterPro" id="IPR038330">
    <property type="entry name" value="TspO/MBR-related_sf"/>
</dbReference>
<keyword evidence="3 6" id="KW-0812">Transmembrane</keyword>
<dbReference type="EMBL" id="CP157483">
    <property type="protein sequence ID" value="XBO42234.1"/>
    <property type="molecule type" value="Genomic_DNA"/>
</dbReference>
<dbReference type="Pfam" id="PF13460">
    <property type="entry name" value="NAD_binding_10"/>
    <property type="match status" value="1"/>
</dbReference>
<evidence type="ECO:0000313" key="8">
    <source>
        <dbReference type="EMBL" id="XBO42234.1"/>
    </source>
</evidence>
<dbReference type="AlphaFoldDB" id="A0AAU7JQQ2"/>
<reference evidence="8" key="1">
    <citation type="submission" date="2024-05" db="EMBL/GenBank/DDBJ databases">
        <authorList>
            <person name="Kim S."/>
            <person name="Heo J."/>
            <person name="Choi H."/>
            <person name="Choi Y."/>
            <person name="Kwon S.-W."/>
            <person name="Kim Y."/>
        </authorList>
    </citation>
    <scope>NUCLEOTIDE SEQUENCE</scope>
    <source>
        <strain evidence="8">KACC 23699</strain>
    </source>
</reference>
<organism evidence="8">
    <name type="scientific">Pedococcus sp. KACC 23699</name>
    <dbReference type="NCBI Taxonomy" id="3149228"/>
    <lineage>
        <taxon>Bacteria</taxon>
        <taxon>Bacillati</taxon>
        <taxon>Actinomycetota</taxon>
        <taxon>Actinomycetes</taxon>
        <taxon>Micrococcales</taxon>
        <taxon>Intrasporangiaceae</taxon>
        <taxon>Pedococcus</taxon>
    </lineage>
</organism>
<dbReference type="InterPro" id="IPR051207">
    <property type="entry name" value="ComplexI_NDUFA9_subunit"/>
</dbReference>
<dbReference type="Gene3D" id="3.40.50.720">
    <property type="entry name" value="NAD(P)-binding Rossmann-like Domain"/>
    <property type="match status" value="1"/>
</dbReference>
<dbReference type="GO" id="GO:0016020">
    <property type="term" value="C:membrane"/>
    <property type="evidence" value="ECO:0007669"/>
    <property type="project" value="UniProtKB-SubCell"/>
</dbReference>
<dbReference type="InterPro" id="IPR036291">
    <property type="entry name" value="NAD(P)-bd_dom_sf"/>
</dbReference>
<evidence type="ECO:0000256" key="4">
    <source>
        <dbReference type="ARBA" id="ARBA00022989"/>
    </source>
</evidence>
<keyword evidence="5 6" id="KW-0472">Membrane</keyword>
<evidence type="ECO:0000259" key="7">
    <source>
        <dbReference type="Pfam" id="PF13460"/>
    </source>
</evidence>
<dbReference type="PANTHER" id="PTHR12126">
    <property type="entry name" value="NADH-UBIQUINONE OXIDOREDUCTASE 39 KDA SUBUNIT-RELATED"/>
    <property type="match status" value="1"/>
</dbReference>
<dbReference type="InterPro" id="IPR016040">
    <property type="entry name" value="NAD(P)-bd_dom"/>
</dbReference>
<dbReference type="RefSeq" id="WP_406829646.1">
    <property type="nucleotide sequence ID" value="NZ_CP157483.1"/>
</dbReference>
<dbReference type="InterPro" id="IPR004307">
    <property type="entry name" value="TspO_MBR"/>
</dbReference>
<comment type="similarity">
    <text evidence="2">Belongs to the TspO/BZRP family.</text>
</comment>
<name>A0AAU7JQQ2_9MICO</name>
<dbReference type="FunFam" id="1.20.1260.100:FF:000001">
    <property type="entry name" value="translocator protein 2"/>
    <property type="match status" value="1"/>
</dbReference>
<feature type="domain" description="NAD(P)-binding" evidence="7">
    <location>
        <begin position="18"/>
        <end position="123"/>
    </location>
</feature>
<evidence type="ECO:0000256" key="2">
    <source>
        <dbReference type="ARBA" id="ARBA00007524"/>
    </source>
</evidence>
<dbReference type="Gene3D" id="1.20.1260.100">
    <property type="entry name" value="TspO/MBR protein"/>
    <property type="match status" value="1"/>
</dbReference>
<dbReference type="CDD" id="cd15904">
    <property type="entry name" value="TSPO_MBR"/>
    <property type="match status" value="1"/>
</dbReference>
<accession>A0AAU7JQQ2</accession>
<dbReference type="GO" id="GO:0044877">
    <property type="term" value="F:protein-containing complex binding"/>
    <property type="evidence" value="ECO:0007669"/>
    <property type="project" value="TreeGrafter"/>
</dbReference>
<dbReference type="SUPFAM" id="SSF51735">
    <property type="entry name" value="NAD(P)-binding Rossmann-fold domains"/>
    <property type="match status" value="1"/>
</dbReference>
<sequence>MPSRSDSSHAPRRVLVTGATGYVGGALVPVLLDRGWTVRVLTRSRRGLEGREWADRVEVVEGNATSADDCRRALADVDVAYYLLHSMDGKGDFMARDREMAHTFSDAAKDRGVERIVYLSGLHPKGRLSDHLASRVEVGDIFLEGPVPATVLQAGIVLGDGSASFDMLRHLTERLPAVVAPRWLRNRIQPVAVDDVMHYLAGSALMGPEVNRTFDIGGPEVLTYAEMMQRYAEIVGLGRRFITTVPVLTPKLAGLWIDIVTPISRGIGRPLIGSLVHEAVCDEQDILDVTGPPPGGRTGFEDAIRAANRGIDPFRWRRTLARTSAVVGAAAVTGSLLTDPGSRWYRTLDRPSWEPPPAAFPVVWTGLYADVALVSAVSSSYLAEAGRGDEARELEQALGLNMALNAAWTGLFFRAKRPWLATAECAVLTLSSADLARRAGAAGRGKAVAIGAYAAWCGFATVLSGTIAHRNRRRRGFLR</sequence>
<dbReference type="PANTHER" id="PTHR12126:SF11">
    <property type="entry name" value="NADH DEHYDROGENASE [UBIQUINONE] 1 ALPHA SUBCOMPLEX SUBUNIT 9, MITOCHONDRIAL"/>
    <property type="match status" value="1"/>
</dbReference>
<gene>
    <name evidence="8" type="ORF">ABEG17_11620</name>
</gene>
<feature type="transmembrane region" description="Helical" evidence="6">
    <location>
        <begin position="447"/>
        <end position="469"/>
    </location>
</feature>
<protein>
    <submittedName>
        <fullName evidence="8">Tryptophan-rich sensory protein</fullName>
    </submittedName>
</protein>
<dbReference type="Pfam" id="PF03073">
    <property type="entry name" value="TspO_MBR"/>
    <property type="match status" value="1"/>
</dbReference>
<evidence type="ECO:0000256" key="5">
    <source>
        <dbReference type="ARBA" id="ARBA00023136"/>
    </source>
</evidence>
<evidence type="ECO:0000256" key="1">
    <source>
        <dbReference type="ARBA" id="ARBA00004141"/>
    </source>
</evidence>